<dbReference type="Pfam" id="PF13692">
    <property type="entry name" value="Glyco_trans_1_4"/>
    <property type="match status" value="1"/>
</dbReference>
<reference evidence="1 2" key="1">
    <citation type="journal article" date="2011" name="J. Bacteriol.">
        <title>Genome sequence of Salinisphaera shabanensis, a gammaproteobacterium from the harsh, variable environment of the brine-seawater interface of the Shaban Deep in the Red Sea.</title>
        <authorList>
            <person name="Antunes A."/>
            <person name="Alam I."/>
            <person name="Bajic V.B."/>
            <person name="Stingl U."/>
        </authorList>
    </citation>
    <scope>NUCLEOTIDE SEQUENCE [LARGE SCALE GENOMIC DNA]</scope>
    <source>
        <strain evidence="1 2">E1L3A</strain>
    </source>
</reference>
<reference evidence="1 2" key="2">
    <citation type="journal article" date="2013" name="PLoS ONE">
        <title>INDIGO - INtegrated Data Warehouse of MIcrobial GenOmes with Examples from the Red Sea Extremophiles.</title>
        <authorList>
            <person name="Alam I."/>
            <person name="Antunes A."/>
            <person name="Kamau A.A."/>
            <person name="Ba Alawi W."/>
            <person name="Kalkatawi M."/>
            <person name="Stingl U."/>
            <person name="Bajic V.B."/>
        </authorList>
    </citation>
    <scope>NUCLEOTIDE SEQUENCE [LARGE SCALE GENOMIC DNA]</scope>
    <source>
        <strain evidence="1 2">E1L3A</strain>
    </source>
</reference>
<dbReference type="AlphaFoldDB" id="U2E368"/>
<protein>
    <submittedName>
        <fullName evidence="1">Glycoprotein 3-alpha-L-fucosyltransferase</fullName>
        <ecNumber evidence="1">2.4.1.214</ecNumber>
    </submittedName>
</protein>
<keyword evidence="2" id="KW-1185">Reference proteome</keyword>
<dbReference type="SUPFAM" id="SSF53756">
    <property type="entry name" value="UDP-Glycosyltransferase/glycogen phosphorylase"/>
    <property type="match status" value="1"/>
</dbReference>
<dbReference type="eggNOG" id="COG0438">
    <property type="taxonomic scope" value="Bacteria"/>
</dbReference>
<dbReference type="GO" id="GO:0018392">
    <property type="term" value="F:glycoprotein 3-alpha-L-fucosyltransferase activity"/>
    <property type="evidence" value="ECO:0007669"/>
    <property type="project" value="UniProtKB-EC"/>
</dbReference>
<dbReference type="Proteomes" id="UP000006242">
    <property type="component" value="Unassembled WGS sequence"/>
</dbReference>
<dbReference type="PANTHER" id="PTHR12526:SF635">
    <property type="entry name" value="GLYCOSYL TRANSFERASE GROUP 1"/>
    <property type="match status" value="1"/>
</dbReference>
<sequence>MIYRLNLNVVGGAEVSFAQYAGYRRACHGDDTVIVDDPIHPRFEAVIAPPFRTVSRRTLRHWHGVRLPRSARALRARNAVRQLVRGGESALVGWNSIGNRDIADIADRAGLPLIHYEHGQAWRQQRRHARNYLARACGVISNSFAAERMLALRWGWQGPTKRVYCAIDGILDAGAARVALPRDRPLRLGSAGRTVEVKGHLIALHVLKTLRDVHGVDAQLTIAGTGERETALRETARTLGLAPVVRFAGSVDDMGAFYDAIDLLLVASLREPFGRTSIEAQARGCPVVATAVDGLPETLPATQQAESLVTPEWSLAEYANELGGQSDIGVPWVYDPQTDELVHPRAPTPTRFAAAVMQLICSDAAYHRASQCGLSHVGARFSVDDYGPALDQAILRLTTDGV</sequence>
<proteinExistence type="predicted"/>
<accession>U2E368</accession>
<keyword evidence="1" id="KW-0808">Transferase</keyword>
<comment type="caution">
    <text evidence="1">The sequence shown here is derived from an EMBL/GenBank/DDBJ whole genome shotgun (WGS) entry which is preliminary data.</text>
</comment>
<evidence type="ECO:0000313" key="2">
    <source>
        <dbReference type="Proteomes" id="UP000006242"/>
    </source>
</evidence>
<dbReference type="EC" id="2.4.1.214" evidence="1"/>
<keyword evidence="1" id="KW-0328">Glycosyltransferase</keyword>
<dbReference type="EMBL" id="AFNV02000020">
    <property type="protein sequence ID" value="ERJ18331.1"/>
    <property type="molecule type" value="Genomic_DNA"/>
</dbReference>
<evidence type="ECO:0000313" key="1">
    <source>
        <dbReference type="EMBL" id="ERJ18331.1"/>
    </source>
</evidence>
<organism evidence="1 2">
    <name type="scientific">Salinisphaera shabanensis E1L3A</name>
    <dbReference type="NCBI Taxonomy" id="1033802"/>
    <lineage>
        <taxon>Bacteria</taxon>
        <taxon>Pseudomonadati</taxon>
        <taxon>Pseudomonadota</taxon>
        <taxon>Gammaproteobacteria</taxon>
        <taxon>Salinisphaerales</taxon>
        <taxon>Salinisphaeraceae</taxon>
        <taxon>Salinisphaera</taxon>
    </lineage>
</organism>
<dbReference type="STRING" id="1033802.SSPSH_002791"/>
<gene>
    <name evidence="1" type="ORF">SSPSH_002791</name>
</gene>
<dbReference type="PANTHER" id="PTHR12526">
    <property type="entry name" value="GLYCOSYLTRANSFERASE"/>
    <property type="match status" value="1"/>
</dbReference>
<name>U2E368_9GAMM</name>
<dbReference type="Gene3D" id="3.40.50.2000">
    <property type="entry name" value="Glycogen Phosphorylase B"/>
    <property type="match status" value="2"/>
</dbReference>